<evidence type="ECO:0000256" key="3">
    <source>
        <dbReference type="SAM" id="SignalP"/>
    </source>
</evidence>
<organism evidence="4 5">
    <name type="scientific">Rubrivirga litoralis</name>
    <dbReference type="NCBI Taxonomy" id="3075598"/>
    <lineage>
        <taxon>Bacteria</taxon>
        <taxon>Pseudomonadati</taxon>
        <taxon>Rhodothermota</taxon>
        <taxon>Rhodothermia</taxon>
        <taxon>Rhodothermales</taxon>
        <taxon>Rubricoccaceae</taxon>
        <taxon>Rubrivirga</taxon>
    </lineage>
</organism>
<evidence type="ECO:0000256" key="1">
    <source>
        <dbReference type="ARBA" id="ARBA00006135"/>
    </source>
</evidence>
<dbReference type="InterPro" id="IPR033645">
    <property type="entry name" value="VirB9/CagX/TrbG_C"/>
</dbReference>
<proteinExistence type="inferred from homology"/>
<comment type="caution">
    <text evidence="4">The sequence shown here is derived from an EMBL/GenBank/DDBJ whole genome shotgun (WGS) entry which is preliminary data.</text>
</comment>
<evidence type="ECO:0000256" key="2">
    <source>
        <dbReference type="ARBA" id="ARBA00022729"/>
    </source>
</evidence>
<sequence length="330" mass="35618">MFPRLALPLLALALASGPARSQVSVAALDTYDPPPVGAAVGDGFTSGAVVVTPSQMEDALTELLYEYRDTGRARTLRQSTMMIFPYGHSQPVLATAPLRASVIELEPGEIVFGMAAGDTERFAYEMSYTGQGGDTPIVLVKPLDTGITTNLVISTDRRIYHVTLDAAPSNDDVLVTSENPQGRYARHIKFYYPDAALARLADGLGAEAAFSAADQGGTLASLSDLHFEYRVDGDDAVEESVRRVYDDGVHTYIELTDRAQRSGSAPALFVLGPDGRRESLNYVLRDGRYITDRVFGRAELVLGATVRKGLFGLGGKRQVERKAVLARLTD</sequence>
<comment type="similarity">
    <text evidence="1">Belongs to the TrbG/VirB9 family.</text>
</comment>
<feature type="chain" id="PRO_5046825500" evidence="3">
    <location>
        <begin position="22"/>
        <end position="330"/>
    </location>
</feature>
<protein>
    <submittedName>
        <fullName evidence="4">TrbG/VirB9 family P-type conjugative transfer protein</fullName>
    </submittedName>
</protein>
<keyword evidence="5" id="KW-1185">Reference proteome</keyword>
<name>A0ABU3BUN2_9BACT</name>
<evidence type="ECO:0000313" key="5">
    <source>
        <dbReference type="Proteomes" id="UP001267426"/>
    </source>
</evidence>
<dbReference type="Gene3D" id="2.60.40.2500">
    <property type="match status" value="1"/>
</dbReference>
<accession>A0ABU3BUN2</accession>
<dbReference type="InterPro" id="IPR038161">
    <property type="entry name" value="VirB9/CagX/TrbG_C_sf"/>
</dbReference>
<dbReference type="InterPro" id="IPR010258">
    <property type="entry name" value="Conjugal_tfr_TrbG/VirB9/CagX"/>
</dbReference>
<dbReference type="Pfam" id="PF03524">
    <property type="entry name" value="CagX"/>
    <property type="match status" value="1"/>
</dbReference>
<gene>
    <name evidence="4" type="ORF">RM540_14400</name>
</gene>
<dbReference type="EMBL" id="JAVRHT010000043">
    <property type="protein sequence ID" value="MDT0632945.1"/>
    <property type="molecule type" value="Genomic_DNA"/>
</dbReference>
<feature type="signal peptide" evidence="3">
    <location>
        <begin position="1"/>
        <end position="21"/>
    </location>
</feature>
<evidence type="ECO:0000313" key="4">
    <source>
        <dbReference type="EMBL" id="MDT0632945.1"/>
    </source>
</evidence>
<dbReference type="Proteomes" id="UP001267426">
    <property type="component" value="Unassembled WGS sequence"/>
</dbReference>
<reference evidence="4 5" key="1">
    <citation type="submission" date="2023-09" db="EMBL/GenBank/DDBJ databases">
        <authorList>
            <person name="Rey-Velasco X."/>
        </authorList>
    </citation>
    <scope>NUCLEOTIDE SEQUENCE [LARGE SCALE GENOMIC DNA]</scope>
    <source>
        <strain evidence="4 5">F394</strain>
    </source>
</reference>
<dbReference type="RefSeq" id="WP_311665349.1">
    <property type="nucleotide sequence ID" value="NZ_JAVRHT010000043.1"/>
</dbReference>
<keyword evidence="2 3" id="KW-0732">Signal</keyword>
<dbReference type="CDD" id="cd06911">
    <property type="entry name" value="VirB9_CagX_TrbG"/>
    <property type="match status" value="1"/>
</dbReference>